<name>A0A6L5YUQ2_9RHOB</name>
<feature type="transmembrane region" description="Helical" evidence="1">
    <location>
        <begin position="98"/>
        <end position="118"/>
    </location>
</feature>
<dbReference type="Pfam" id="PF03779">
    <property type="entry name" value="SPW"/>
    <property type="match status" value="1"/>
</dbReference>
<dbReference type="InterPro" id="IPR005530">
    <property type="entry name" value="SPW"/>
</dbReference>
<dbReference type="RefSeq" id="WP_154443689.1">
    <property type="nucleotide sequence ID" value="NZ_WIND01000001.1"/>
</dbReference>
<accession>A0A6L5YUQ2</accession>
<reference evidence="3 4" key="1">
    <citation type="submission" date="2019-10" db="EMBL/GenBank/DDBJ databases">
        <title>Cognatihalovulum marinum gen. nov. sp. nov., a new member of the family Rhodobacteraceae isolated from deep seawater of the Northwest Indian Ocean.</title>
        <authorList>
            <person name="Ruan C."/>
            <person name="Wang J."/>
            <person name="Zheng X."/>
            <person name="Song L."/>
            <person name="Zhu Y."/>
            <person name="Huang Y."/>
            <person name="Lu Z."/>
            <person name="Du W."/>
            <person name="Huang L."/>
            <person name="Dai X."/>
        </authorList>
    </citation>
    <scope>NUCLEOTIDE SEQUENCE [LARGE SCALE GENOMIC DNA]</scope>
    <source>
        <strain evidence="3 4">2CG4</strain>
    </source>
</reference>
<dbReference type="Proteomes" id="UP000474957">
    <property type="component" value="Unassembled WGS sequence"/>
</dbReference>
<feature type="transmembrane region" description="Helical" evidence="1">
    <location>
        <begin position="71"/>
        <end position="92"/>
    </location>
</feature>
<proteinExistence type="predicted"/>
<keyword evidence="1" id="KW-1133">Transmembrane helix</keyword>
<gene>
    <name evidence="3" type="ORF">GE300_00060</name>
</gene>
<evidence type="ECO:0000313" key="4">
    <source>
        <dbReference type="Proteomes" id="UP000474957"/>
    </source>
</evidence>
<keyword evidence="4" id="KW-1185">Reference proteome</keyword>
<feature type="transmembrane region" description="Helical" evidence="1">
    <location>
        <begin position="38"/>
        <end position="59"/>
    </location>
</feature>
<keyword evidence="1" id="KW-0472">Membrane</keyword>
<dbReference type="AlphaFoldDB" id="A0A6L5YUQ2"/>
<evidence type="ECO:0000313" key="3">
    <source>
        <dbReference type="EMBL" id="MSU88008.1"/>
    </source>
</evidence>
<keyword evidence="1" id="KW-0812">Transmembrane</keyword>
<protein>
    <recommendedName>
        <fullName evidence="2">SPW repeat-containing integral membrane domain-containing protein</fullName>
    </recommendedName>
</protein>
<feature type="domain" description="SPW repeat-containing integral membrane" evidence="2">
    <location>
        <begin position="12"/>
        <end position="115"/>
    </location>
</feature>
<comment type="caution">
    <text evidence="3">The sequence shown here is derived from an EMBL/GenBank/DDBJ whole genome shotgun (WGS) entry which is preliminary data.</text>
</comment>
<feature type="transmembrane region" description="Helical" evidence="1">
    <location>
        <begin position="12"/>
        <end position="32"/>
    </location>
</feature>
<dbReference type="EMBL" id="WIND01000001">
    <property type="protein sequence ID" value="MSU88008.1"/>
    <property type="molecule type" value="Genomic_DNA"/>
</dbReference>
<evidence type="ECO:0000256" key="1">
    <source>
        <dbReference type="SAM" id="Phobius"/>
    </source>
</evidence>
<evidence type="ECO:0000259" key="2">
    <source>
        <dbReference type="Pfam" id="PF03779"/>
    </source>
</evidence>
<organism evidence="3 4">
    <name type="scientific">Halovulum marinum</name>
    <dbReference type="NCBI Taxonomy" id="2662447"/>
    <lineage>
        <taxon>Bacteria</taxon>
        <taxon>Pseudomonadati</taxon>
        <taxon>Pseudomonadota</taxon>
        <taxon>Alphaproteobacteria</taxon>
        <taxon>Rhodobacterales</taxon>
        <taxon>Paracoccaceae</taxon>
        <taxon>Halovulum</taxon>
    </lineage>
</organism>
<sequence>MADFLKKTNEGWQDVVCLLAGIWLMLSPWILGFAGMQLALWNALLFGAVIAVMAILAIVQFHDWEEWADMAVGAWLVISPWVLGFAALTAGAEGGAFAATWNFVVIGLLTLALAAWSLRSHHDARPA</sequence>